<protein>
    <submittedName>
        <fullName evidence="1">Uncharacterized protein</fullName>
    </submittedName>
</protein>
<reference evidence="2" key="1">
    <citation type="submission" date="2016-10" db="EMBL/GenBank/DDBJ databases">
        <authorList>
            <person name="Varghese N."/>
            <person name="Submissions S."/>
        </authorList>
    </citation>
    <scope>NUCLEOTIDE SEQUENCE [LARGE SCALE GENOMIC DNA]</scope>
    <source>
        <strain evidence="2">DSM 43163</strain>
    </source>
</reference>
<sequence>MTAKRTTLEEFLRTHKRTRYTFNADSALVPIED</sequence>
<keyword evidence="2" id="KW-1185">Reference proteome</keyword>
<evidence type="ECO:0000313" key="2">
    <source>
        <dbReference type="Proteomes" id="UP000236723"/>
    </source>
</evidence>
<evidence type="ECO:0000313" key="1">
    <source>
        <dbReference type="EMBL" id="SEG83497.1"/>
    </source>
</evidence>
<name>A0A1H6DDF9_9ACTN</name>
<gene>
    <name evidence="1" type="ORF">SAMN04489712_1166</name>
</gene>
<proteinExistence type="predicted"/>
<organism evidence="1 2">
    <name type="scientific">Thermomonospora echinospora</name>
    <dbReference type="NCBI Taxonomy" id="1992"/>
    <lineage>
        <taxon>Bacteria</taxon>
        <taxon>Bacillati</taxon>
        <taxon>Actinomycetota</taxon>
        <taxon>Actinomycetes</taxon>
        <taxon>Streptosporangiales</taxon>
        <taxon>Thermomonosporaceae</taxon>
        <taxon>Thermomonospora</taxon>
    </lineage>
</organism>
<dbReference type="AlphaFoldDB" id="A0A1H6DDF9"/>
<dbReference type="Proteomes" id="UP000236723">
    <property type="component" value="Unassembled WGS sequence"/>
</dbReference>
<dbReference type="EMBL" id="FNVO01000016">
    <property type="protein sequence ID" value="SEG83497.1"/>
    <property type="molecule type" value="Genomic_DNA"/>
</dbReference>
<accession>A0A1H6DDF9</accession>